<feature type="domain" description="THIF-type NAD/FAD binding fold" evidence="6">
    <location>
        <begin position="373"/>
        <end position="484"/>
    </location>
</feature>
<sequence length="756" mass="82004">MLHQWLGQWGEVCDPPDLQIPLASQLVRLLSTHGAGVAEILGARRAGRAEVLVLDVQTARPQRPAYPLNRSEPIAILFPQEGAAPIVLALRTDFPDTPHQNWVPEQIPACLCVDDRPWVEARLTYTAGQLLFRILNWFKLAGMGELHETGRALDPYFTGVTFEIILPASVFTEVPADKANLVGFIQAGKRHPVIIAETYSPERHGSIAAGGIVMTTYAIPPQNMRRLRHVPTTLDELVRELREHGIDLVADLGGKIDGWAGVQQRDVFRLTSRLAVVLKVPVIDPASGTVTRTDNLAFVTNQSLGEVGVALGRLLENRSDVGNQQGFVRQIVPVVPVPDRLASIALCTAAVHVEFNAEMAAAMSGLAAPDGRKAVMVGAGSIGSNLSEALVREGRFDWTVVDKDYLLPHNLARHTLTLQSSGAFKADHVAARLRTLRSGVSCKAIVADFLDDHDDELTESLRAADIIIDTSASVPVARAIADLEVDARRASAFFNPAGTAAVLLVQDRDGKVDLRALEAAYYAQILTKEVLADHLSQSANAIPYAGACRSVTNRIPAARAITLSGLAATGLSKAIDRDEALVQIWSLAESGAVEVCVRHVVPPRLHASLWQIFVDPEVERRLKCMRAERLPNETGGVLMGVVDVAAKRIDVVDAWDQPPDSRGSASLFERGTGGLKRRVFDAMERTLDQVRYVGEWHSHPRHHSTNPSDIDVAQIAWLTDSLASDGCPALMIIVGDDDIRVCMGTTLEALKADLSK</sequence>
<dbReference type="GO" id="GO:0008641">
    <property type="term" value="F:ubiquitin-like modifier activating enzyme activity"/>
    <property type="evidence" value="ECO:0007669"/>
    <property type="project" value="InterPro"/>
</dbReference>
<dbReference type="InterPro" id="IPR028090">
    <property type="entry name" value="JAB_dom_prok"/>
</dbReference>
<dbReference type="InterPro" id="IPR032865">
    <property type="entry name" value="Prok-E2_A"/>
</dbReference>
<gene>
    <name evidence="8" type="ORF">SAMN05444169_7377</name>
</gene>
<dbReference type="AlphaFoldDB" id="A0A1M5SU62"/>
<dbReference type="Proteomes" id="UP000190675">
    <property type="component" value="Chromosome I"/>
</dbReference>
<dbReference type="GO" id="GO:0006508">
    <property type="term" value="P:proteolysis"/>
    <property type="evidence" value="ECO:0007669"/>
    <property type="project" value="UniProtKB-KW"/>
</dbReference>
<name>A0A1M5SU62_9BRAD</name>
<keyword evidence="4" id="KW-0862">Zinc</keyword>
<evidence type="ECO:0000256" key="4">
    <source>
        <dbReference type="ARBA" id="ARBA00022833"/>
    </source>
</evidence>
<dbReference type="OrthoDB" id="7848394at2"/>
<dbReference type="SUPFAM" id="SSF69572">
    <property type="entry name" value="Activating enzymes of the ubiquitin-like proteins"/>
    <property type="match status" value="1"/>
</dbReference>
<evidence type="ECO:0000259" key="7">
    <source>
        <dbReference type="Pfam" id="PF14464"/>
    </source>
</evidence>
<reference evidence="8 9" key="1">
    <citation type="submission" date="2016-11" db="EMBL/GenBank/DDBJ databases">
        <authorList>
            <person name="Jaros S."/>
            <person name="Januszkiewicz K."/>
            <person name="Wedrychowicz H."/>
        </authorList>
    </citation>
    <scope>NUCLEOTIDE SEQUENCE [LARGE SCALE GENOMIC DNA]</scope>
    <source>
        <strain evidence="8 9">GAS242</strain>
    </source>
</reference>
<keyword evidence="5" id="KW-0482">Metalloprotease</keyword>
<evidence type="ECO:0000313" key="9">
    <source>
        <dbReference type="Proteomes" id="UP000190675"/>
    </source>
</evidence>
<feature type="domain" description="JAB" evidence="7">
    <location>
        <begin position="626"/>
        <end position="736"/>
    </location>
</feature>
<dbReference type="InterPro" id="IPR035985">
    <property type="entry name" value="Ubiquitin-activating_enz"/>
</dbReference>
<dbReference type="Gene3D" id="3.40.50.720">
    <property type="entry name" value="NAD(P)-binding Rossmann-like Domain"/>
    <property type="match status" value="1"/>
</dbReference>
<accession>A0A1M5SU62</accession>
<protein>
    <submittedName>
        <fullName evidence="8">Integrative and conjugative element protein, VC0181 family</fullName>
    </submittedName>
</protein>
<dbReference type="EMBL" id="LT670818">
    <property type="protein sequence ID" value="SHH42081.1"/>
    <property type="molecule type" value="Genomic_DNA"/>
</dbReference>
<evidence type="ECO:0000256" key="5">
    <source>
        <dbReference type="ARBA" id="ARBA00023049"/>
    </source>
</evidence>
<keyword evidence="2" id="KW-0479">Metal-binding</keyword>
<dbReference type="GO" id="GO:0008237">
    <property type="term" value="F:metallopeptidase activity"/>
    <property type="evidence" value="ECO:0007669"/>
    <property type="project" value="UniProtKB-KW"/>
</dbReference>
<keyword evidence="3" id="KW-0378">Hydrolase</keyword>
<evidence type="ECO:0000256" key="2">
    <source>
        <dbReference type="ARBA" id="ARBA00022723"/>
    </source>
</evidence>
<keyword evidence="1" id="KW-0645">Protease</keyword>
<dbReference type="SUPFAM" id="SSF102712">
    <property type="entry name" value="JAB1/MPN domain"/>
    <property type="match status" value="1"/>
</dbReference>
<dbReference type="Pfam" id="PF14464">
    <property type="entry name" value="Prok-JAB"/>
    <property type="match status" value="1"/>
</dbReference>
<evidence type="ECO:0000259" key="6">
    <source>
        <dbReference type="Pfam" id="PF00899"/>
    </source>
</evidence>
<dbReference type="RefSeq" id="WP_079570495.1">
    <property type="nucleotide sequence ID" value="NZ_LT670818.1"/>
</dbReference>
<dbReference type="Gene3D" id="3.40.140.10">
    <property type="entry name" value="Cytidine Deaminase, domain 2"/>
    <property type="match status" value="1"/>
</dbReference>
<dbReference type="Pfam" id="PF00899">
    <property type="entry name" value="ThiF"/>
    <property type="match status" value="1"/>
</dbReference>
<evidence type="ECO:0000256" key="1">
    <source>
        <dbReference type="ARBA" id="ARBA00022670"/>
    </source>
</evidence>
<dbReference type="GO" id="GO:0046872">
    <property type="term" value="F:metal ion binding"/>
    <property type="evidence" value="ECO:0007669"/>
    <property type="project" value="UniProtKB-KW"/>
</dbReference>
<organism evidence="8 9">
    <name type="scientific">Bradyrhizobium erythrophlei</name>
    <dbReference type="NCBI Taxonomy" id="1437360"/>
    <lineage>
        <taxon>Bacteria</taxon>
        <taxon>Pseudomonadati</taxon>
        <taxon>Pseudomonadota</taxon>
        <taxon>Alphaproteobacteria</taxon>
        <taxon>Hyphomicrobiales</taxon>
        <taxon>Nitrobacteraceae</taxon>
        <taxon>Bradyrhizobium</taxon>
    </lineage>
</organism>
<evidence type="ECO:0000256" key="3">
    <source>
        <dbReference type="ARBA" id="ARBA00022801"/>
    </source>
</evidence>
<proteinExistence type="predicted"/>
<evidence type="ECO:0000313" key="8">
    <source>
        <dbReference type="EMBL" id="SHH42081.1"/>
    </source>
</evidence>
<dbReference type="Pfam" id="PF14457">
    <property type="entry name" value="Prok-E2_A"/>
    <property type="match status" value="1"/>
</dbReference>
<dbReference type="InterPro" id="IPR000594">
    <property type="entry name" value="ThiF_NAD_FAD-bd"/>
</dbReference>